<comment type="caution">
    <text evidence="4">The sequence shown here is derived from an EMBL/GenBank/DDBJ whole genome shotgun (WGS) entry which is preliminary data.</text>
</comment>
<dbReference type="SUPFAM" id="SSF103515">
    <property type="entry name" value="Autotransporter"/>
    <property type="match status" value="1"/>
</dbReference>
<gene>
    <name evidence="4" type="ORF">GCM10023172_38870</name>
</gene>
<sequence length="193" mass="20808">MKKSFFTLGLCIAAIGAAHAQQPANTVGITLGYGRTNLRDNGPYSSVNHSAYQAGLNADVYFSEMFSFHPEALYTLQYFDASNEAYSRDISYINVPLLARLHASGLFFELGPEVNFALTAKNEAGDNVKSDVNTVVLDYVAGVGYQLGSGLGIGIRYDGGATNVFKNNTSTVIGNNSLKSNTFWLNLSYAFGK</sequence>
<dbReference type="InterPro" id="IPR036709">
    <property type="entry name" value="Autotransporte_beta_dom_sf"/>
</dbReference>
<dbReference type="Pfam" id="PF13505">
    <property type="entry name" value="OMP_b-brl"/>
    <property type="match status" value="1"/>
</dbReference>
<dbReference type="InterPro" id="IPR027385">
    <property type="entry name" value="Beta-barrel_OMP"/>
</dbReference>
<keyword evidence="1 2" id="KW-0732">Signal</keyword>
<evidence type="ECO:0000259" key="3">
    <source>
        <dbReference type="Pfam" id="PF13505"/>
    </source>
</evidence>
<feature type="signal peptide" evidence="2">
    <location>
        <begin position="1"/>
        <end position="20"/>
    </location>
</feature>
<evidence type="ECO:0000313" key="4">
    <source>
        <dbReference type="EMBL" id="GAA4507757.1"/>
    </source>
</evidence>
<keyword evidence="5" id="KW-1185">Reference proteome</keyword>
<accession>A0ABP8QRJ2</accession>
<dbReference type="Proteomes" id="UP001501243">
    <property type="component" value="Unassembled WGS sequence"/>
</dbReference>
<evidence type="ECO:0000256" key="1">
    <source>
        <dbReference type="ARBA" id="ARBA00022729"/>
    </source>
</evidence>
<dbReference type="EMBL" id="BAABGQ010000012">
    <property type="protein sequence ID" value="GAA4507757.1"/>
    <property type="molecule type" value="Genomic_DNA"/>
</dbReference>
<protein>
    <recommendedName>
        <fullName evidence="3">Outer membrane protein beta-barrel domain-containing protein</fullName>
    </recommendedName>
</protein>
<organism evidence="4 5">
    <name type="scientific">Hymenobacter ginsengisoli</name>
    <dbReference type="NCBI Taxonomy" id="1051626"/>
    <lineage>
        <taxon>Bacteria</taxon>
        <taxon>Pseudomonadati</taxon>
        <taxon>Bacteroidota</taxon>
        <taxon>Cytophagia</taxon>
        <taxon>Cytophagales</taxon>
        <taxon>Hymenobacteraceae</taxon>
        <taxon>Hymenobacter</taxon>
    </lineage>
</organism>
<feature type="chain" id="PRO_5045237304" description="Outer membrane protein beta-barrel domain-containing protein" evidence="2">
    <location>
        <begin position="21"/>
        <end position="193"/>
    </location>
</feature>
<name>A0ABP8QRJ2_9BACT</name>
<evidence type="ECO:0000313" key="5">
    <source>
        <dbReference type="Proteomes" id="UP001501243"/>
    </source>
</evidence>
<feature type="domain" description="Outer membrane protein beta-barrel" evidence="3">
    <location>
        <begin position="11"/>
        <end position="191"/>
    </location>
</feature>
<dbReference type="RefSeq" id="WP_208132810.1">
    <property type="nucleotide sequence ID" value="NZ_BAABGQ010000012.1"/>
</dbReference>
<reference evidence="5" key="1">
    <citation type="journal article" date="2019" name="Int. J. Syst. Evol. Microbiol.">
        <title>The Global Catalogue of Microorganisms (GCM) 10K type strain sequencing project: providing services to taxonomists for standard genome sequencing and annotation.</title>
        <authorList>
            <consortium name="The Broad Institute Genomics Platform"/>
            <consortium name="The Broad Institute Genome Sequencing Center for Infectious Disease"/>
            <person name="Wu L."/>
            <person name="Ma J."/>
        </authorList>
    </citation>
    <scope>NUCLEOTIDE SEQUENCE [LARGE SCALE GENOMIC DNA]</scope>
    <source>
        <strain evidence="5">JCM 17841</strain>
    </source>
</reference>
<evidence type="ECO:0000256" key="2">
    <source>
        <dbReference type="SAM" id="SignalP"/>
    </source>
</evidence>
<proteinExistence type="predicted"/>